<evidence type="ECO:0000259" key="13">
    <source>
        <dbReference type="SMART" id="SM01192"/>
    </source>
</evidence>
<feature type="active site" description="Proton acceptor" evidence="10">
    <location>
        <position position="344"/>
    </location>
</feature>
<feature type="binding site" evidence="11">
    <location>
        <position position="167"/>
    </location>
    <ligand>
        <name>substrate</name>
    </ligand>
</feature>
<evidence type="ECO:0000259" key="14">
    <source>
        <dbReference type="SMART" id="SM01193"/>
    </source>
</evidence>
<feature type="binding site" evidence="12">
    <location>
        <position position="319"/>
    </location>
    <ligand>
        <name>Mg(2+)</name>
        <dbReference type="ChEBI" id="CHEBI:18420"/>
    </ligand>
</feature>
<feature type="binding site" evidence="12">
    <location>
        <position position="294"/>
    </location>
    <ligand>
        <name>Mg(2+)</name>
        <dbReference type="ChEBI" id="CHEBI:18420"/>
    </ligand>
</feature>
<dbReference type="PRINTS" id="PR00148">
    <property type="entry name" value="ENOLASE"/>
</dbReference>
<proteinExistence type="inferred from homology"/>
<gene>
    <name evidence="15" type="primary">ENO</name>
    <name evidence="15" type="ORF">TR57904</name>
</gene>
<feature type="domain" description="Enolase C-terminal TIM barrel" evidence="13">
    <location>
        <begin position="142"/>
        <end position="431"/>
    </location>
</feature>
<evidence type="ECO:0000256" key="7">
    <source>
        <dbReference type="ARBA" id="ARBA00023239"/>
    </source>
</evidence>
<dbReference type="Gene3D" id="3.20.20.120">
    <property type="entry name" value="Enolase-like C-terminal domain"/>
    <property type="match status" value="1"/>
</dbReference>
<dbReference type="InterPro" id="IPR036849">
    <property type="entry name" value="Enolase-like_C_sf"/>
</dbReference>
<dbReference type="Gene3D" id="3.30.390.10">
    <property type="entry name" value="Enolase-like, N-terminal domain"/>
    <property type="match status" value="1"/>
</dbReference>
<evidence type="ECO:0000256" key="11">
    <source>
        <dbReference type="PIRSR" id="PIRSR001400-2"/>
    </source>
</evidence>
<feature type="binding site" evidence="11">
    <location>
        <position position="395"/>
    </location>
    <ligand>
        <name>substrate</name>
    </ligand>
</feature>
<feature type="domain" description="Enolase N-terminal" evidence="14">
    <location>
        <begin position="3"/>
        <end position="134"/>
    </location>
</feature>
<dbReference type="CDD" id="cd03313">
    <property type="entry name" value="enolase"/>
    <property type="match status" value="1"/>
</dbReference>
<dbReference type="Pfam" id="PF03952">
    <property type="entry name" value="Enolase_N"/>
    <property type="match status" value="1"/>
</dbReference>
<evidence type="ECO:0000256" key="2">
    <source>
        <dbReference type="ARBA" id="ARBA00009604"/>
    </source>
</evidence>
<feature type="binding site" evidence="11">
    <location>
        <begin position="371"/>
        <end position="374"/>
    </location>
    <ligand>
        <name>substrate</name>
    </ligand>
</feature>
<dbReference type="InterPro" id="IPR020810">
    <property type="entry name" value="Enolase_C"/>
</dbReference>
<dbReference type="Pfam" id="PF00113">
    <property type="entry name" value="Enolase_C"/>
    <property type="match status" value="1"/>
</dbReference>
<keyword evidence="12" id="KW-0479">Metal-binding</keyword>
<dbReference type="SFLD" id="SFLDF00002">
    <property type="entry name" value="enolase"/>
    <property type="match status" value="1"/>
</dbReference>
<sequence length="432" mass="46937">MSILRVTARQILDSRGNPTVEVDIVTHKGLFRASVPSGASTGIHEANEMRDGGRDYMGKAVMHAVNNVNKIIGPALLKKGLPVTEQAEIDNFMTKELDGTPNKSRLGANAILGVSLAVLKAGAAEKNVPVYRHVANLAGILRVSLPVPAFNVINGGKHAGNKLPMQEFMILPTGAKSFSEALRMGTETYHHLRKIIQKKYGIDACNVGDEGGFAPNVGDVHEALDLLMDAITDAGYCGKIVIGMDVAASEMYENKKYNLAFKDSKPNPSMILNSDKLSDLYMGIINKYPIKSIEDPFEQDDWEPWVKMCARTRIQIVGDDLTVTNIDRVRKAIDAGACNCLLLKVNQIGSFTEALAAAQLARRNGWNVMVSHRSGETEDCTIADIVVGLNVGQIKTGAPCRSERLAKYNQLLRIEEELGCHAMYAGDVFGSL</sequence>
<dbReference type="NCBIfam" id="TIGR01060">
    <property type="entry name" value="eno"/>
    <property type="match status" value="1"/>
</dbReference>
<evidence type="ECO:0000313" key="15">
    <source>
        <dbReference type="EMBL" id="JAP55527.1"/>
    </source>
</evidence>
<reference evidence="15" key="1">
    <citation type="submission" date="2016-01" db="EMBL/GenBank/DDBJ databases">
        <title>Reference transcriptome for the parasite Schistocephalus solidus: insights into the molecular evolution of parasitism.</title>
        <authorList>
            <person name="Hebert F.O."/>
            <person name="Grambauer S."/>
            <person name="Barber I."/>
            <person name="Landry C.R."/>
            <person name="Aubin-Horth N."/>
        </authorList>
    </citation>
    <scope>NUCLEOTIDE SEQUENCE</scope>
</reference>
<evidence type="ECO:0000256" key="9">
    <source>
        <dbReference type="ARBA" id="ARBA00032132"/>
    </source>
</evidence>
<protein>
    <recommendedName>
        <fullName evidence="4">Enolase</fullName>
        <ecNumber evidence="3">4.2.1.11</ecNumber>
    </recommendedName>
    <alternativeName>
        <fullName evidence="8">2-phospho-D-glycerate hydro-lyase</fullName>
    </alternativeName>
    <alternativeName>
        <fullName evidence="9">2-phosphoglycerate dehydratase</fullName>
    </alternativeName>
</protein>
<dbReference type="InterPro" id="IPR020811">
    <property type="entry name" value="Enolase_N"/>
</dbReference>
<feature type="active site" description="Proton donor" evidence="10">
    <location>
        <position position="210"/>
    </location>
</feature>
<dbReference type="FunFam" id="3.20.20.120:FF:000002">
    <property type="entry name" value="Enolase 1"/>
    <property type="match status" value="1"/>
</dbReference>
<accession>A0A0X3PZY4</accession>
<keyword evidence="5 12" id="KW-0460">Magnesium</keyword>
<evidence type="ECO:0000256" key="6">
    <source>
        <dbReference type="ARBA" id="ARBA00023152"/>
    </source>
</evidence>
<comment type="similarity">
    <text evidence="2">Belongs to the enolase family.</text>
</comment>
<dbReference type="GO" id="GO:0000287">
    <property type="term" value="F:magnesium ion binding"/>
    <property type="evidence" value="ECO:0007669"/>
    <property type="project" value="InterPro"/>
</dbReference>
<comment type="cofactor">
    <cofactor evidence="12">
        <name>Mg(2+)</name>
        <dbReference type="ChEBI" id="CHEBI:18420"/>
    </cofactor>
    <text evidence="12">Mg(2+) is required for catalysis and for stabilizing the dimer.</text>
</comment>
<feature type="binding site" evidence="11">
    <location>
        <position position="158"/>
    </location>
    <ligand>
        <name>substrate</name>
    </ligand>
</feature>
<evidence type="ECO:0000256" key="3">
    <source>
        <dbReference type="ARBA" id="ARBA00012058"/>
    </source>
</evidence>
<dbReference type="EMBL" id="GEEE01007698">
    <property type="protein sequence ID" value="JAP55527.1"/>
    <property type="molecule type" value="Transcribed_RNA"/>
</dbReference>
<evidence type="ECO:0000256" key="8">
    <source>
        <dbReference type="ARBA" id="ARBA00031125"/>
    </source>
</evidence>
<dbReference type="SMART" id="SM01193">
    <property type="entry name" value="Enolase_N"/>
    <property type="match status" value="1"/>
</dbReference>
<dbReference type="SMART" id="SM01192">
    <property type="entry name" value="Enolase_C"/>
    <property type="match status" value="1"/>
</dbReference>
<evidence type="ECO:0000256" key="5">
    <source>
        <dbReference type="ARBA" id="ARBA00022842"/>
    </source>
</evidence>
<dbReference type="InterPro" id="IPR000941">
    <property type="entry name" value="Enolase"/>
</dbReference>
<organism evidence="15">
    <name type="scientific">Schistocephalus solidus</name>
    <name type="common">Tapeworm</name>
    <dbReference type="NCBI Taxonomy" id="70667"/>
    <lineage>
        <taxon>Eukaryota</taxon>
        <taxon>Metazoa</taxon>
        <taxon>Spiralia</taxon>
        <taxon>Lophotrochozoa</taxon>
        <taxon>Platyhelminthes</taxon>
        <taxon>Cestoda</taxon>
        <taxon>Eucestoda</taxon>
        <taxon>Diphyllobothriidea</taxon>
        <taxon>Diphyllobothriidae</taxon>
        <taxon>Schistocephalus</taxon>
    </lineage>
</organism>
<dbReference type="GO" id="GO:0004634">
    <property type="term" value="F:phosphopyruvate hydratase activity"/>
    <property type="evidence" value="ECO:0007669"/>
    <property type="project" value="UniProtKB-EC"/>
</dbReference>
<dbReference type="HAMAP" id="MF_00318">
    <property type="entry name" value="Enolase"/>
    <property type="match status" value="1"/>
</dbReference>
<dbReference type="GO" id="GO:0000015">
    <property type="term" value="C:phosphopyruvate hydratase complex"/>
    <property type="evidence" value="ECO:0007669"/>
    <property type="project" value="InterPro"/>
</dbReference>
<dbReference type="UniPathway" id="UPA00109">
    <property type="reaction ID" value="UER00187"/>
</dbReference>
<dbReference type="EC" id="4.2.1.11" evidence="3"/>
<dbReference type="PANTHER" id="PTHR11902">
    <property type="entry name" value="ENOLASE"/>
    <property type="match status" value="1"/>
</dbReference>
<dbReference type="SFLD" id="SFLDS00001">
    <property type="entry name" value="Enolase"/>
    <property type="match status" value="1"/>
</dbReference>
<dbReference type="SFLD" id="SFLDG00178">
    <property type="entry name" value="enolase"/>
    <property type="match status" value="1"/>
</dbReference>
<name>A0A0X3PZY4_SCHSO</name>
<keyword evidence="7" id="KW-0456">Lyase</keyword>
<dbReference type="FunFam" id="3.30.390.10:FF:000001">
    <property type="entry name" value="Enolase"/>
    <property type="match status" value="1"/>
</dbReference>
<dbReference type="PANTHER" id="PTHR11902:SF1">
    <property type="entry name" value="ENOLASE"/>
    <property type="match status" value="1"/>
</dbReference>
<dbReference type="GO" id="GO:0006096">
    <property type="term" value="P:glycolytic process"/>
    <property type="evidence" value="ECO:0007669"/>
    <property type="project" value="UniProtKB-UniPathway"/>
</dbReference>
<comment type="pathway">
    <text evidence="1">Carbohydrate degradation; glycolysis; pyruvate from D-glyceraldehyde 3-phosphate: step 4/5.</text>
</comment>
<dbReference type="SUPFAM" id="SSF54826">
    <property type="entry name" value="Enolase N-terminal domain-like"/>
    <property type="match status" value="1"/>
</dbReference>
<evidence type="ECO:0000256" key="10">
    <source>
        <dbReference type="PIRSR" id="PIRSR001400-1"/>
    </source>
</evidence>
<dbReference type="PIRSF" id="PIRSF001400">
    <property type="entry name" value="Enolase"/>
    <property type="match status" value="1"/>
</dbReference>
<dbReference type="AlphaFoldDB" id="A0A0X3PZY4"/>
<evidence type="ECO:0000256" key="12">
    <source>
        <dbReference type="PIRSR" id="PIRSR001400-3"/>
    </source>
</evidence>
<evidence type="ECO:0000256" key="1">
    <source>
        <dbReference type="ARBA" id="ARBA00005031"/>
    </source>
</evidence>
<keyword evidence="6" id="KW-0324">Glycolysis</keyword>
<feature type="binding site" evidence="12">
    <location>
        <position position="245"/>
    </location>
    <ligand>
        <name>Mg(2+)</name>
        <dbReference type="ChEBI" id="CHEBI:18420"/>
    </ligand>
</feature>
<evidence type="ECO:0000256" key="4">
    <source>
        <dbReference type="ARBA" id="ARBA00017068"/>
    </source>
</evidence>
<feature type="binding site" evidence="11">
    <location>
        <position position="319"/>
    </location>
    <ligand>
        <name>substrate</name>
    </ligand>
</feature>
<dbReference type="InterPro" id="IPR029017">
    <property type="entry name" value="Enolase-like_N"/>
</dbReference>
<dbReference type="SUPFAM" id="SSF51604">
    <property type="entry name" value="Enolase C-terminal domain-like"/>
    <property type="match status" value="1"/>
</dbReference>
<feature type="binding site" evidence="11">
    <location>
        <position position="294"/>
    </location>
    <ligand>
        <name>substrate</name>
    </ligand>
</feature>